<keyword evidence="1" id="KW-0472">Membrane</keyword>
<keyword evidence="2" id="KW-0732">Signal</keyword>
<feature type="signal peptide" evidence="2">
    <location>
        <begin position="1"/>
        <end position="24"/>
    </location>
</feature>
<feature type="transmembrane region" description="Helical" evidence="1">
    <location>
        <begin position="173"/>
        <end position="194"/>
    </location>
</feature>
<evidence type="ECO:0000259" key="3">
    <source>
        <dbReference type="Pfam" id="PF01706"/>
    </source>
</evidence>
<evidence type="ECO:0000313" key="5">
    <source>
        <dbReference type="Proteomes" id="UP000075320"/>
    </source>
</evidence>
<dbReference type="Gene3D" id="1.10.220.30">
    <property type="match status" value="1"/>
</dbReference>
<keyword evidence="1" id="KW-1133">Transmembrane helix</keyword>
<dbReference type="InterPro" id="IPR011002">
    <property type="entry name" value="FliG_a-hlx"/>
</dbReference>
<accession>A0A150WE96</accession>
<dbReference type="Pfam" id="PF01706">
    <property type="entry name" value="FliG_C"/>
    <property type="match status" value="1"/>
</dbReference>
<dbReference type="SUPFAM" id="SSF48029">
    <property type="entry name" value="FliG"/>
    <property type="match status" value="1"/>
</dbReference>
<dbReference type="InterPro" id="IPR023087">
    <property type="entry name" value="Flg_Motor_Flig_C"/>
</dbReference>
<dbReference type="Proteomes" id="UP000075320">
    <property type="component" value="Unassembled WGS sequence"/>
</dbReference>
<comment type="caution">
    <text evidence="4">The sequence shown here is derived from an EMBL/GenBank/DDBJ whole genome shotgun (WGS) entry which is preliminary data.</text>
</comment>
<keyword evidence="5" id="KW-1185">Reference proteome</keyword>
<feature type="chain" id="PRO_5007572806" description="Flagellar motor switch protein FliG C-terminal domain-containing protein" evidence="2">
    <location>
        <begin position="25"/>
        <end position="585"/>
    </location>
</feature>
<dbReference type="EMBL" id="LUKE01000006">
    <property type="protein sequence ID" value="KYG61427.1"/>
    <property type="molecule type" value="Genomic_DNA"/>
</dbReference>
<evidence type="ECO:0000313" key="4">
    <source>
        <dbReference type="EMBL" id="KYG61427.1"/>
    </source>
</evidence>
<sequence>MKNIKNLFFIIFSTILLAPQTTWALSETSVENFERQVEQQILRLSTVHFGTSENVAASVKAVTKKTAAPAPKETEALDVGYLPAPVAAMGSPSSEELEIDRLEISMVISSLVDEAAVRSLRTSVQRMFAPYRPNIRVQKVKFTEVIKPKPAAEATPKEQPKEIKAPDFTKKDILWAIIVPVSTFSLVMALYFAFSKLSESLRSASKNLAAEGILIRGSEPKGQLAQNLKEAETDPKRVETLVNEKINPKDFLESLKKLADQEPVRFISVLSDSPSDMLGLRWFLSQLPTETAERLNKFLGQERLRKIMTPMLAPANFSMGAWAQDLNERATLKHLAGRDFLESIFSGDDLSFLYQLETDHIFQLASKENNIAYWKVLAELASSDYLLKKSTELETTQWAQIIRSSKVTLDQAKDNSERLIAALKSNYSKPELHQVIDVGFEDKISEPLLQKLQILPFGEDEVFLDEIAADSPRISERLRKQFWTFRDLRELDIASLKYFIDAQTNETLFSLLYVASEKDRELFKSHIPEGMRKSVVLDLLQQALARADEAKLKAAISLTRETLQKTMKLYEAGKISKRSDKGLAA</sequence>
<feature type="domain" description="Flagellar motor switch protein FliG C-terminal" evidence="3">
    <location>
        <begin position="466"/>
        <end position="575"/>
    </location>
</feature>
<keyword evidence="1" id="KW-0812">Transmembrane</keyword>
<dbReference type="RefSeq" id="WP_061836509.1">
    <property type="nucleotide sequence ID" value="NZ_LUKE01000006.1"/>
</dbReference>
<gene>
    <name evidence="4" type="ORF">AZI86_17080</name>
</gene>
<evidence type="ECO:0000256" key="1">
    <source>
        <dbReference type="SAM" id="Phobius"/>
    </source>
</evidence>
<reference evidence="4 5" key="1">
    <citation type="submission" date="2016-03" db="EMBL/GenBank/DDBJ databases">
        <authorList>
            <person name="Ploux O."/>
        </authorList>
    </citation>
    <scope>NUCLEOTIDE SEQUENCE [LARGE SCALE GENOMIC DNA]</scope>
    <source>
        <strain evidence="4 5">R0</strain>
    </source>
</reference>
<proteinExistence type="predicted"/>
<dbReference type="AlphaFoldDB" id="A0A150WE96"/>
<organism evidence="4 5">
    <name type="scientific">Bdellovibrio bacteriovorus</name>
    <dbReference type="NCBI Taxonomy" id="959"/>
    <lineage>
        <taxon>Bacteria</taxon>
        <taxon>Pseudomonadati</taxon>
        <taxon>Bdellovibrionota</taxon>
        <taxon>Bdellovibrionia</taxon>
        <taxon>Bdellovibrionales</taxon>
        <taxon>Pseudobdellovibrionaceae</taxon>
        <taxon>Bdellovibrio</taxon>
    </lineage>
</organism>
<protein>
    <recommendedName>
        <fullName evidence="3">Flagellar motor switch protein FliG C-terminal domain-containing protein</fullName>
    </recommendedName>
</protein>
<name>A0A150WE96_BDEBC</name>
<evidence type="ECO:0000256" key="2">
    <source>
        <dbReference type="SAM" id="SignalP"/>
    </source>
</evidence>